<dbReference type="SUPFAM" id="SSF56601">
    <property type="entry name" value="beta-lactamase/transpeptidase-like"/>
    <property type="match status" value="1"/>
</dbReference>
<dbReference type="InterPro" id="IPR012338">
    <property type="entry name" value="Beta-lactam/transpept-like"/>
</dbReference>
<proteinExistence type="predicted"/>
<dbReference type="InterPro" id="IPR001466">
    <property type="entry name" value="Beta-lactam-related"/>
</dbReference>
<dbReference type="AlphaFoldDB" id="A0A1G7VJE5"/>
<dbReference type="SUPFAM" id="SSF81296">
    <property type="entry name" value="E set domains"/>
    <property type="match status" value="1"/>
</dbReference>
<keyword evidence="3" id="KW-1185">Reference proteome</keyword>
<dbReference type="EMBL" id="FNBH01000005">
    <property type="protein sequence ID" value="SDG59854.1"/>
    <property type="molecule type" value="Genomic_DNA"/>
</dbReference>
<dbReference type="Proteomes" id="UP000199203">
    <property type="component" value="Unassembled WGS sequence"/>
</dbReference>
<reference evidence="3" key="1">
    <citation type="submission" date="2016-10" db="EMBL/GenBank/DDBJ databases">
        <authorList>
            <person name="Varghese N."/>
            <person name="Submissions S."/>
        </authorList>
    </citation>
    <scope>NUCLEOTIDE SEQUENCE [LARGE SCALE GENOMIC DNA]</scope>
    <source>
        <strain evidence="3">DSM 19684</strain>
    </source>
</reference>
<dbReference type="Gene3D" id="3.40.710.10">
    <property type="entry name" value="DD-peptidase/beta-lactamase superfamily"/>
    <property type="match status" value="1"/>
</dbReference>
<dbReference type="InterPro" id="IPR050491">
    <property type="entry name" value="AmpC-like"/>
</dbReference>
<protein>
    <submittedName>
        <fullName evidence="2">CubicO group peptidase, beta-lactamase class C family</fullName>
    </submittedName>
</protein>
<dbReference type="OrthoDB" id="9793489at2"/>
<feature type="domain" description="Beta-lactamase-related" evidence="1">
    <location>
        <begin position="28"/>
        <end position="334"/>
    </location>
</feature>
<organism evidence="2 3">
    <name type="scientific">Epilithonimonas hungarica</name>
    <dbReference type="NCBI Taxonomy" id="454006"/>
    <lineage>
        <taxon>Bacteria</taxon>
        <taxon>Pseudomonadati</taxon>
        <taxon>Bacteroidota</taxon>
        <taxon>Flavobacteriia</taxon>
        <taxon>Flavobacteriales</taxon>
        <taxon>Weeksellaceae</taxon>
        <taxon>Chryseobacterium group</taxon>
        <taxon>Epilithonimonas</taxon>
    </lineage>
</organism>
<dbReference type="Gene3D" id="2.60.40.10">
    <property type="entry name" value="Immunoglobulins"/>
    <property type="match status" value="1"/>
</dbReference>
<dbReference type="PANTHER" id="PTHR46825">
    <property type="entry name" value="D-ALANYL-D-ALANINE-CARBOXYPEPTIDASE/ENDOPEPTIDASE AMPH"/>
    <property type="match status" value="1"/>
</dbReference>
<dbReference type="InterPro" id="IPR013783">
    <property type="entry name" value="Ig-like_fold"/>
</dbReference>
<name>A0A1G7VJE5_9FLAO</name>
<evidence type="ECO:0000313" key="3">
    <source>
        <dbReference type="Proteomes" id="UP000199203"/>
    </source>
</evidence>
<dbReference type="PANTHER" id="PTHR46825:SF9">
    <property type="entry name" value="BETA-LACTAMASE-RELATED DOMAIN-CONTAINING PROTEIN"/>
    <property type="match status" value="1"/>
</dbReference>
<dbReference type="RefSeq" id="WP_089874999.1">
    <property type="nucleotide sequence ID" value="NZ_FNBH01000005.1"/>
</dbReference>
<sequence>MKQAFLTLLFLNLSFLGFCQKAEKTKSIDNYLTEVMKTYEIPGLAVGVVKNDKIIFKKYYGRENLESDKKVDSHSLFRVYSTTKLITNVAVFQLIEKGQLSLEDKISKYVDNLPKQWQDVKIKNLLSHSSGIPDFARYEDIPADASNAQVFERLSKEKMEFETGNQFSYNQTNYMLLAMIIEKITRQKFEDYVQKNQFSDANNKVIFSSNSIEEVPNRIQLYRYNDSLKQYKKSTHVGGLRSHPGNGLTISLPDFLQWSINLDTNKFLTDNTKKIMWRSFDYTNKQDVFAHGWEITKTGNIMSYGFSGGNISAYSIFPENDLSIIFMSNGYKYNAFPPLYFIVNHIAGLIDKHLANPYWSREESVASEIINKPNVKKEIYGYRIENDNVIFTYKIPKDLNAEAIDKMSVAGSFNDWNPGNKAYQMVLKDKNTFELVLPKSQFEKGKTYEFRFVMNKSGWFTTPYSALNTNGNPNDNNLTFRVD</sequence>
<evidence type="ECO:0000313" key="2">
    <source>
        <dbReference type="EMBL" id="SDG59854.1"/>
    </source>
</evidence>
<gene>
    <name evidence="2" type="ORF">SAMN05421825_3653</name>
</gene>
<dbReference type="InterPro" id="IPR014756">
    <property type="entry name" value="Ig_E-set"/>
</dbReference>
<evidence type="ECO:0000259" key="1">
    <source>
        <dbReference type="Pfam" id="PF00144"/>
    </source>
</evidence>
<accession>A0A1G7VJE5</accession>
<dbReference type="Pfam" id="PF00144">
    <property type="entry name" value="Beta-lactamase"/>
    <property type="match status" value="1"/>
</dbReference>
<dbReference type="STRING" id="454006.SAMN05421825_3653"/>